<dbReference type="Gene3D" id="3.40.710.10">
    <property type="entry name" value="DD-peptidase/beta-lactamase superfamily"/>
    <property type="match status" value="1"/>
</dbReference>
<keyword evidence="1" id="KW-0378">Hydrolase</keyword>
<dbReference type="Pfam" id="PF00144">
    <property type="entry name" value="Beta-lactamase"/>
    <property type="match status" value="1"/>
</dbReference>
<evidence type="ECO:0000313" key="4">
    <source>
        <dbReference type="Proteomes" id="UP000673375"/>
    </source>
</evidence>
<dbReference type="PANTHER" id="PTHR43283">
    <property type="entry name" value="BETA-LACTAMASE-RELATED"/>
    <property type="match status" value="1"/>
</dbReference>
<sequence length="326" mass="36739">MNKYVISEEIKAMIDQKIISGASWSFVSEEKVENHYAGVMGVQTPFSERKIEEGLLYDLASLTKVIGTTTRILQLIDEGSLRFTTAVNEIIPSFTHIQVTISDLLLHKGGLPAEFPEKEAISRDILKKYFAQSCLPKSEYDTVYSDVGFLLLGEVIKEMDSCSLERSFQKHIFEPLMMKHTGFQPIDKNNAVPTEQTAERGIIQGEVHDSKAFKMDGEVGSAGLFSTLEDVAGFVKAYVTEDRRLFSKSIFDKLRDTAVNERTLGWEQKENSRGRSYLFHTGFTGTSIGLEFEGKNGFILLTNRVHPNRKDRGFIEARAALYTAYF</sequence>
<proteinExistence type="predicted"/>
<dbReference type="InterPro" id="IPR001466">
    <property type="entry name" value="Beta-lactam-related"/>
</dbReference>
<dbReference type="InterPro" id="IPR050789">
    <property type="entry name" value="Diverse_Enzym_Activities"/>
</dbReference>
<comment type="caution">
    <text evidence="3">The sequence shown here is derived from an EMBL/GenBank/DDBJ whole genome shotgun (WGS) entry which is preliminary data.</text>
</comment>
<reference evidence="3 4" key="1">
    <citation type="submission" date="2020-12" db="EMBL/GenBank/DDBJ databases">
        <title>Vagococcus allomyrinae sp. nov. and Enterococcus lavae sp. nov., isolated from the larvae of Allomyrina dichotoma.</title>
        <authorList>
            <person name="Lee S.D."/>
        </authorList>
    </citation>
    <scope>NUCLEOTIDE SEQUENCE [LARGE SCALE GENOMIC DNA]</scope>
    <source>
        <strain evidence="3 4">BWM-S5</strain>
    </source>
</reference>
<accession>A0ABS4CFA2</accession>
<evidence type="ECO:0000259" key="2">
    <source>
        <dbReference type="Pfam" id="PF00144"/>
    </source>
</evidence>
<dbReference type="RefSeq" id="WP_209555896.1">
    <property type="nucleotide sequence ID" value="NZ_JAEDXU010000001.1"/>
</dbReference>
<organism evidence="3 4">
    <name type="scientific">Enterococcus larvae</name>
    <dbReference type="NCBI Taxonomy" id="2794352"/>
    <lineage>
        <taxon>Bacteria</taxon>
        <taxon>Bacillati</taxon>
        <taxon>Bacillota</taxon>
        <taxon>Bacilli</taxon>
        <taxon>Lactobacillales</taxon>
        <taxon>Enterococcaceae</taxon>
        <taxon>Enterococcus</taxon>
    </lineage>
</organism>
<evidence type="ECO:0000313" key="3">
    <source>
        <dbReference type="EMBL" id="MBP1045110.1"/>
    </source>
</evidence>
<dbReference type="PANTHER" id="PTHR43283:SF11">
    <property type="entry name" value="BETA-LACTAMASE-RELATED DOMAIN-CONTAINING PROTEIN"/>
    <property type="match status" value="1"/>
</dbReference>
<dbReference type="SUPFAM" id="SSF56601">
    <property type="entry name" value="beta-lactamase/transpeptidase-like"/>
    <property type="match status" value="1"/>
</dbReference>
<dbReference type="Proteomes" id="UP000673375">
    <property type="component" value="Unassembled WGS sequence"/>
</dbReference>
<dbReference type="EMBL" id="JAEDXU010000001">
    <property type="protein sequence ID" value="MBP1045110.1"/>
    <property type="molecule type" value="Genomic_DNA"/>
</dbReference>
<keyword evidence="4" id="KW-1185">Reference proteome</keyword>
<dbReference type="InterPro" id="IPR012338">
    <property type="entry name" value="Beta-lactam/transpept-like"/>
</dbReference>
<name>A0ABS4CFA2_9ENTE</name>
<evidence type="ECO:0000256" key="1">
    <source>
        <dbReference type="ARBA" id="ARBA00022801"/>
    </source>
</evidence>
<feature type="domain" description="Beta-lactamase-related" evidence="2">
    <location>
        <begin position="11"/>
        <end position="312"/>
    </location>
</feature>
<gene>
    <name evidence="3" type="ORF">I6N96_02385</name>
</gene>
<protein>
    <submittedName>
        <fullName evidence="3">Beta-lactamase family protein</fullName>
    </submittedName>
</protein>